<dbReference type="PANTHER" id="PTHR11579">
    <property type="entry name" value="PROTEIN-L-ISOASPARTATE O-METHYLTRANSFERASE"/>
    <property type="match status" value="1"/>
</dbReference>
<evidence type="ECO:0000313" key="11">
    <source>
        <dbReference type="Proteomes" id="UP000176355"/>
    </source>
</evidence>
<organism evidence="10 11">
    <name type="scientific">Candidatus Taylorbacteria bacterium RIFCSPLOWO2_12_FULL_44_15c</name>
    <dbReference type="NCBI Taxonomy" id="1802333"/>
    <lineage>
        <taxon>Bacteria</taxon>
        <taxon>Candidatus Tayloriibacteriota</taxon>
    </lineage>
</organism>
<evidence type="ECO:0000256" key="6">
    <source>
        <dbReference type="ARBA" id="ARBA00022603"/>
    </source>
</evidence>
<keyword evidence="8" id="KW-0949">S-adenosyl-L-methionine</keyword>
<dbReference type="GO" id="GO:0005737">
    <property type="term" value="C:cytoplasm"/>
    <property type="evidence" value="ECO:0007669"/>
    <property type="project" value="UniProtKB-SubCell"/>
</dbReference>
<keyword evidence="5" id="KW-0963">Cytoplasm</keyword>
<dbReference type="InterPro" id="IPR000682">
    <property type="entry name" value="PCMT"/>
</dbReference>
<reference evidence="10 11" key="1">
    <citation type="journal article" date="2016" name="Nat. Commun.">
        <title>Thousands of microbial genomes shed light on interconnected biogeochemical processes in an aquifer system.</title>
        <authorList>
            <person name="Anantharaman K."/>
            <person name="Brown C.T."/>
            <person name="Hug L.A."/>
            <person name="Sharon I."/>
            <person name="Castelle C.J."/>
            <person name="Probst A.J."/>
            <person name="Thomas B.C."/>
            <person name="Singh A."/>
            <person name="Wilkins M.J."/>
            <person name="Karaoz U."/>
            <person name="Brodie E.L."/>
            <person name="Williams K.H."/>
            <person name="Hubbard S.S."/>
            <person name="Banfield J.F."/>
        </authorList>
    </citation>
    <scope>NUCLEOTIDE SEQUENCE [LARGE SCALE GENOMIC DNA]</scope>
</reference>
<dbReference type="InterPro" id="IPR029063">
    <property type="entry name" value="SAM-dependent_MTases_sf"/>
</dbReference>
<keyword evidence="7 10" id="KW-0808">Transferase</keyword>
<evidence type="ECO:0000256" key="8">
    <source>
        <dbReference type="ARBA" id="ARBA00022691"/>
    </source>
</evidence>
<dbReference type="PANTHER" id="PTHR11579:SF0">
    <property type="entry name" value="PROTEIN-L-ISOASPARTATE(D-ASPARTATE) O-METHYLTRANSFERASE"/>
    <property type="match status" value="1"/>
</dbReference>
<dbReference type="Proteomes" id="UP000176355">
    <property type="component" value="Unassembled WGS sequence"/>
</dbReference>
<keyword evidence="6 10" id="KW-0489">Methyltransferase</keyword>
<evidence type="ECO:0000313" key="10">
    <source>
        <dbReference type="EMBL" id="OHA43567.1"/>
    </source>
</evidence>
<proteinExistence type="inferred from homology"/>
<comment type="caution">
    <text evidence="10">The sequence shown here is derived from an EMBL/GenBank/DDBJ whole genome shotgun (WGS) entry which is preliminary data.</text>
</comment>
<gene>
    <name evidence="10" type="ORF">A3G03_02720</name>
</gene>
<dbReference type="Gene3D" id="3.40.50.150">
    <property type="entry name" value="Vaccinia Virus protein VP39"/>
    <property type="match status" value="1"/>
</dbReference>
<dbReference type="GO" id="GO:0004719">
    <property type="term" value="F:protein-L-isoaspartate (D-aspartate) O-methyltransferase activity"/>
    <property type="evidence" value="ECO:0007669"/>
    <property type="project" value="UniProtKB-UniRule"/>
</dbReference>
<dbReference type="EC" id="2.1.1.77" evidence="3 9"/>
<comment type="similarity">
    <text evidence="2">Belongs to the methyltransferase superfamily. L-isoaspartyl/D-aspartyl protein methyltransferase family.</text>
</comment>
<evidence type="ECO:0000256" key="2">
    <source>
        <dbReference type="ARBA" id="ARBA00005369"/>
    </source>
</evidence>
<accession>A0A1G2P5C0</accession>
<evidence type="ECO:0000256" key="4">
    <source>
        <dbReference type="ARBA" id="ARBA00013346"/>
    </source>
</evidence>
<dbReference type="NCBIfam" id="TIGR00080">
    <property type="entry name" value="pimt"/>
    <property type="match status" value="1"/>
</dbReference>
<evidence type="ECO:0000256" key="5">
    <source>
        <dbReference type="ARBA" id="ARBA00022490"/>
    </source>
</evidence>
<comment type="subcellular location">
    <subcellularLocation>
        <location evidence="1">Cytoplasm</location>
    </subcellularLocation>
</comment>
<dbReference type="STRING" id="1802333.A3G03_02720"/>
<dbReference type="CDD" id="cd02440">
    <property type="entry name" value="AdoMet_MTases"/>
    <property type="match status" value="1"/>
</dbReference>
<dbReference type="EMBL" id="MHSL01000022">
    <property type="protein sequence ID" value="OHA43567.1"/>
    <property type="molecule type" value="Genomic_DNA"/>
</dbReference>
<dbReference type="Pfam" id="PF01135">
    <property type="entry name" value="PCMT"/>
    <property type="match status" value="1"/>
</dbReference>
<evidence type="ECO:0000256" key="9">
    <source>
        <dbReference type="NCBIfam" id="TIGR00080"/>
    </source>
</evidence>
<sequence>MNSVFKKINRADFVREDYQAEADENHPLPIGYGQTISQPFTVAFMLELLSPQEGDKVLDVGCGSGWTTALLANLVGKTGKVFGVEIIPELVEFGRKNLAKYNFPNAEIVQAGAELGLPSEAPFDRILVSAAAEEIPETLLRQLKAPGVMVLPVKNVIVQIKKDATGEISKKEFPGFAFVPLV</sequence>
<name>A0A1G2P5C0_9BACT</name>
<evidence type="ECO:0000256" key="3">
    <source>
        <dbReference type="ARBA" id="ARBA00011890"/>
    </source>
</evidence>
<evidence type="ECO:0000256" key="7">
    <source>
        <dbReference type="ARBA" id="ARBA00022679"/>
    </source>
</evidence>
<evidence type="ECO:0000256" key="1">
    <source>
        <dbReference type="ARBA" id="ARBA00004496"/>
    </source>
</evidence>
<protein>
    <recommendedName>
        <fullName evidence="4 9">Protein-L-isoaspartate O-methyltransferase</fullName>
        <ecNumber evidence="3 9">2.1.1.77</ecNumber>
    </recommendedName>
</protein>
<dbReference type="SUPFAM" id="SSF53335">
    <property type="entry name" value="S-adenosyl-L-methionine-dependent methyltransferases"/>
    <property type="match status" value="1"/>
</dbReference>
<dbReference type="AlphaFoldDB" id="A0A1G2P5C0"/>
<dbReference type="GO" id="GO:0032259">
    <property type="term" value="P:methylation"/>
    <property type="evidence" value="ECO:0007669"/>
    <property type="project" value="UniProtKB-KW"/>
</dbReference>
<dbReference type="GO" id="GO:0030091">
    <property type="term" value="P:protein repair"/>
    <property type="evidence" value="ECO:0007669"/>
    <property type="project" value="UniProtKB-UniRule"/>
</dbReference>